<keyword evidence="3" id="KW-1185">Reference proteome</keyword>
<evidence type="ECO:0000313" key="3">
    <source>
        <dbReference type="Proteomes" id="UP000019678"/>
    </source>
</evidence>
<sequence>MARSEERRSHPGDVMFAALSEPRISLDPEVRDALQRIRGYRRTPLLYLRWAAVHPYSVALLCAVGLAALVSWSFPVLLAGLSLSWVLLGISPWVRCLRAALDERLDVHEQATVEQARDALVQQMGAPHQVEFARLERIMERTRENVARRLDVAPELAAMPDGSRLGASYIQLAIALRAGRESLASTSYHELMETIGALETVRVASTDRMRALAERRLEVAYRRVSCWCRTRDGMEAIEQQLATVVELIQLLHEQSLAPEQLQLDGVEVGRFLRELDDSEGALREIAALAMEEARNGARLRGPVRVGEVGGVGEVGDLDRALAEVIAAEEMLDAELLEGQGEARASLPCQVPHVAAG</sequence>
<evidence type="ECO:0000313" key="2">
    <source>
        <dbReference type="EMBL" id="EYF02786.1"/>
    </source>
</evidence>
<keyword evidence="1" id="KW-0472">Membrane</keyword>
<proteinExistence type="predicted"/>
<protein>
    <submittedName>
        <fullName evidence="2">Uncharacterized protein</fullName>
    </submittedName>
</protein>
<comment type="caution">
    <text evidence="2">The sequence shown here is derived from an EMBL/GenBank/DDBJ whole genome shotgun (WGS) entry which is preliminary data.</text>
</comment>
<name>A0A017T2K1_9BACT</name>
<dbReference type="EMBL" id="ASRX01000055">
    <property type="protein sequence ID" value="EYF02786.1"/>
    <property type="molecule type" value="Genomic_DNA"/>
</dbReference>
<evidence type="ECO:0000256" key="1">
    <source>
        <dbReference type="SAM" id="Phobius"/>
    </source>
</evidence>
<dbReference type="AlphaFoldDB" id="A0A017T2K1"/>
<feature type="transmembrane region" description="Helical" evidence="1">
    <location>
        <begin position="76"/>
        <end position="94"/>
    </location>
</feature>
<keyword evidence="1" id="KW-0812">Transmembrane</keyword>
<organism evidence="2 3">
    <name type="scientific">Chondromyces apiculatus DSM 436</name>
    <dbReference type="NCBI Taxonomy" id="1192034"/>
    <lineage>
        <taxon>Bacteria</taxon>
        <taxon>Pseudomonadati</taxon>
        <taxon>Myxococcota</taxon>
        <taxon>Polyangia</taxon>
        <taxon>Polyangiales</taxon>
        <taxon>Polyangiaceae</taxon>
        <taxon>Chondromyces</taxon>
    </lineage>
</organism>
<dbReference type="RefSeq" id="WP_156041251.1">
    <property type="nucleotide sequence ID" value="NZ_ASRX01000055.1"/>
</dbReference>
<accession>A0A017T2K1</accession>
<gene>
    <name evidence="2" type="ORF">CAP_6521</name>
</gene>
<dbReference type="STRING" id="1192034.CAP_6521"/>
<reference evidence="2 3" key="1">
    <citation type="submission" date="2013-05" db="EMBL/GenBank/DDBJ databases">
        <title>Genome assembly of Chondromyces apiculatus DSM 436.</title>
        <authorList>
            <person name="Sharma G."/>
            <person name="Khatri I."/>
            <person name="Kaur C."/>
            <person name="Mayilraj S."/>
            <person name="Subramanian S."/>
        </authorList>
    </citation>
    <scope>NUCLEOTIDE SEQUENCE [LARGE SCALE GENOMIC DNA]</scope>
    <source>
        <strain evidence="2 3">DSM 436</strain>
    </source>
</reference>
<keyword evidence="1" id="KW-1133">Transmembrane helix</keyword>
<feature type="transmembrane region" description="Helical" evidence="1">
    <location>
        <begin position="46"/>
        <end position="70"/>
    </location>
</feature>
<dbReference type="Proteomes" id="UP000019678">
    <property type="component" value="Unassembled WGS sequence"/>
</dbReference>
<dbReference type="eggNOG" id="ENOG50337NU">
    <property type="taxonomic scope" value="Bacteria"/>
</dbReference>
<dbReference type="OrthoDB" id="5509274at2"/>